<evidence type="ECO:0000313" key="1">
    <source>
        <dbReference type="EMBL" id="MCQ4164257.1"/>
    </source>
</evidence>
<dbReference type="SUPFAM" id="SSF54637">
    <property type="entry name" value="Thioesterase/thiol ester dehydrase-isomerase"/>
    <property type="match status" value="1"/>
</dbReference>
<evidence type="ECO:0000313" key="2">
    <source>
        <dbReference type="Proteomes" id="UP001165498"/>
    </source>
</evidence>
<sequence length="143" mass="15646">MLDKSQWAHLIPHQGGMCLLDTVLAWDETRIHARSASHNRADNPLRSDGRLRALHLCEYGAQAMAVHGGLLARAAGGRAEPGLLVSLRAVRLLRDYADDLPGELDIHGERLLAGAQSWQYAFRIEHQGELIAAGRAAVMVQPD</sequence>
<organism evidence="1 2">
    <name type="scientific">Tahibacter harae</name>
    <dbReference type="NCBI Taxonomy" id="2963937"/>
    <lineage>
        <taxon>Bacteria</taxon>
        <taxon>Pseudomonadati</taxon>
        <taxon>Pseudomonadota</taxon>
        <taxon>Gammaproteobacteria</taxon>
        <taxon>Lysobacterales</taxon>
        <taxon>Rhodanobacteraceae</taxon>
        <taxon>Tahibacter</taxon>
    </lineage>
</organism>
<dbReference type="RefSeq" id="WP_255912860.1">
    <property type="nucleotide sequence ID" value="NZ_JANFQO010000004.1"/>
</dbReference>
<gene>
    <name evidence="1" type="ORF">NM961_05980</name>
</gene>
<protein>
    <submittedName>
        <fullName evidence="1">Phosphotransferase</fullName>
    </submittedName>
</protein>
<reference evidence="1" key="1">
    <citation type="submission" date="2022-07" db="EMBL/GenBank/DDBJ databases">
        <title>Tahibacter sp., a new gammaproteobacterium isolated from the silt sample collected at pig farm.</title>
        <authorList>
            <person name="Chen H."/>
        </authorList>
    </citation>
    <scope>NUCLEOTIDE SEQUENCE</scope>
    <source>
        <strain evidence="1">P2K</strain>
    </source>
</reference>
<dbReference type="Proteomes" id="UP001165498">
    <property type="component" value="Unassembled WGS sequence"/>
</dbReference>
<dbReference type="Gene3D" id="3.10.129.10">
    <property type="entry name" value="Hotdog Thioesterase"/>
    <property type="match status" value="1"/>
</dbReference>
<keyword evidence="2" id="KW-1185">Reference proteome</keyword>
<dbReference type="EMBL" id="JANFQO010000004">
    <property type="protein sequence ID" value="MCQ4164257.1"/>
    <property type="molecule type" value="Genomic_DNA"/>
</dbReference>
<dbReference type="Pfam" id="PF22817">
    <property type="entry name" value="ApeP-like"/>
    <property type="match status" value="1"/>
</dbReference>
<proteinExistence type="predicted"/>
<comment type="caution">
    <text evidence="1">The sequence shown here is derived from an EMBL/GenBank/DDBJ whole genome shotgun (WGS) entry which is preliminary data.</text>
</comment>
<dbReference type="InterPro" id="IPR029069">
    <property type="entry name" value="HotDog_dom_sf"/>
</dbReference>
<dbReference type="InterPro" id="IPR016776">
    <property type="entry name" value="ApeP-like_dehydratase"/>
</dbReference>
<name>A0ABT1QPP2_9GAMM</name>
<accession>A0ABT1QPP2</accession>